<dbReference type="PATRIC" id="fig|35746.4.peg.163"/>
<proteinExistence type="predicted"/>
<dbReference type="GO" id="GO:0080120">
    <property type="term" value="P:CAAX-box protein maturation"/>
    <property type="evidence" value="ECO:0007669"/>
    <property type="project" value="UniProtKB-ARBA"/>
</dbReference>
<evidence type="ECO:0000313" key="4">
    <source>
        <dbReference type="Proteomes" id="UP000066124"/>
    </source>
</evidence>
<gene>
    <name evidence="3" type="ORF">ABY42_00760</name>
</gene>
<feature type="transmembrane region" description="Helical" evidence="1">
    <location>
        <begin position="207"/>
        <end position="226"/>
    </location>
</feature>
<keyword evidence="1" id="KW-0812">Transmembrane</keyword>
<evidence type="ECO:0000256" key="1">
    <source>
        <dbReference type="SAM" id="Phobius"/>
    </source>
</evidence>
<dbReference type="PANTHER" id="PTHR39430:SF1">
    <property type="entry name" value="PROTEASE"/>
    <property type="match status" value="1"/>
</dbReference>
<dbReference type="GeneID" id="25244448"/>
<feature type="transmembrane region" description="Helical" evidence="1">
    <location>
        <begin position="61"/>
        <end position="85"/>
    </location>
</feature>
<dbReference type="GO" id="GO:0004175">
    <property type="term" value="F:endopeptidase activity"/>
    <property type="evidence" value="ECO:0007669"/>
    <property type="project" value="UniProtKB-ARBA"/>
</dbReference>
<keyword evidence="1" id="KW-0472">Membrane</keyword>
<feature type="transmembrane region" description="Helical" evidence="1">
    <location>
        <begin position="30"/>
        <end position="55"/>
    </location>
</feature>
<dbReference type="Proteomes" id="UP000066124">
    <property type="component" value="Chromosome"/>
</dbReference>
<dbReference type="InterPro" id="IPR003675">
    <property type="entry name" value="Rce1/LyrA-like_dom"/>
</dbReference>
<feature type="transmembrane region" description="Helical" evidence="1">
    <location>
        <begin position="281"/>
        <end position="300"/>
    </location>
</feature>
<sequence length="322" mass="33183">MPAAAESPVVSPRRLLWNDMERRPRAPFRLLATPVVFVLVSLVVAVSLSAALGGLAESSRLVALVVSLVSVGASGLAALVVARYVDRRTVADLGLRFDREWAVDLAFGLALGTGLMTAVFVVGVAADWIAVSSVPLGVDRLLGVGSLLAFFVVVGIAEELLLRGVVLTDVAEGLRWRFGPDAAVAGGLAVSSAVFGVAHYTNPNAGFASTTSITLAGVMLGLGYALTGDLAIPTGIHISWNFVQGGVFGFAVSGLDFGTSLVETTERGPDVITGGAFGPEAGLLGIGAIVLGAVCIAAYVRARRGELGFEPSVTVPDLRWKK</sequence>
<reference evidence="4" key="1">
    <citation type="journal article" date="2015" name="J. Biotechnol.">
        <title>Complete genome sequence of Haloferax gibbonsii strain ARA6, a potential producer of polyhydroxyalkanoates and halocins isolated from Araruama, Rio de Janeiro, Brasil.</title>
        <authorList>
            <person name="Pinto L.H."/>
            <person name="D'Alincourt Carvalho-Assef A.P."/>
            <person name="Vieira R.P."/>
            <person name="Clementino M.M."/>
            <person name="Albano R.M."/>
        </authorList>
    </citation>
    <scope>NUCLEOTIDE SEQUENCE [LARGE SCALE GENOMIC DNA]</scope>
    <source>
        <strain evidence="4">ARA6</strain>
    </source>
</reference>
<evidence type="ECO:0000259" key="2">
    <source>
        <dbReference type="Pfam" id="PF02517"/>
    </source>
</evidence>
<evidence type="ECO:0000313" key="3">
    <source>
        <dbReference type="EMBL" id="AKU06343.1"/>
    </source>
</evidence>
<dbReference type="KEGG" id="hgi:ABY42_00760"/>
<dbReference type="EMBL" id="CP011947">
    <property type="protein sequence ID" value="AKU06343.1"/>
    <property type="molecule type" value="Genomic_DNA"/>
</dbReference>
<organism evidence="3 4">
    <name type="scientific">Haloferax gibbonsii</name>
    <dbReference type="NCBI Taxonomy" id="35746"/>
    <lineage>
        <taxon>Archaea</taxon>
        <taxon>Methanobacteriati</taxon>
        <taxon>Methanobacteriota</taxon>
        <taxon>Stenosarchaea group</taxon>
        <taxon>Halobacteria</taxon>
        <taxon>Halobacteriales</taxon>
        <taxon>Haloferacaceae</taxon>
        <taxon>Haloferax</taxon>
    </lineage>
</organism>
<dbReference type="Pfam" id="PF02517">
    <property type="entry name" value="Rce1-like"/>
    <property type="match status" value="1"/>
</dbReference>
<feature type="transmembrane region" description="Helical" evidence="1">
    <location>
        <begin position="238"/>
        <end position="261"/>
    </location>
</feature>
<keyword evidence="1" id="KW-1133">Transmembrane helix</keyword>
<dbReference type="AlphaFoldDB" id="A0A0K1IPW0"/>
<feature type="transmembrane region" description="Helical" evidence="1">
    <location>
        <begin position="182"/>
        <end position="201"/>
    </location>
</feature>
<protein>
    <submittedName>
        <fullName evidence="3">Abortive infection protein</fullName>
    </submittedName>
</protein>
<feature type="transmembrane region" description="Helical" evidence="1">
    <location>
        <begin position="141"/>
        <end position="162"/>
    </location>
</feature>
<dbReference type="RefSeq" id="WP_050458462.1">
    <property type="nucleotide sequence ID" value="NZ_CP011947.1"/>
</dbReference>
<accession>A0A0K1IPW0</accession>
<dbReference type="PANTHER" id="PTHR39430">
    <property type="entry name" value="MEMBRANE-ASSOCIATED PROTEASE-RELATED"/>
    <property type="match status" value="1"/>
</dbReference>
<name>A0A0K1IPW0_HALGI</name>
<feature type="transmembrane region" description="Helical" evidence="1">
    <location>
        <begin position="105"/>
        <end position="129"/>
    </location>
</feature>
<feature type="domain" description="CAAX prenyl protease 2/Lysostaphin resistance protein A-like" evidence="2">
    <location>
        <begin position="145"/>
        <end position="243"/>
    </location>
</feature>